<keyword evidence="9" id="KW-1185">Reference proteome</keyword>
<dbReference type="AlphaFoldDB" id="A0A916W0G7"/>
<dbReference type="GO" id="GO:0006400">
    <property type="term" value="P:tRNA modification"/>
    <property type="evidence" value="ECO:0007669"/>
    <property type="project" value="UniProtKB-UniRule"/>
</dbReference>
<reference evidence="8 9" key="1">
    <citation type="journal article" date="2014" name="Int. J. Syst. Evol. Microbiol.">
        <title>Complete genome sequence of Corynebacterium casei LMG S-19264T (=DSM 44701T), isolated from a smear-ripened cheese.</title>
        <authorList>
            <consortium name="US DOE Joint Genome Institute (JGI-PGF)"/>
            <person name="Walter F."/>
            <person name="Albersmeier A."/>
            <person name="Kalinowski J."/>
            <person name="Ruckert C."/>
        </authorList>
    </citation>
    <scope>NUCLEOTIDE SEQUENCE [LARGE SCALE GENOMIC DNA]</scope>
    <source>
        <strain evidence="8 9">CGMCC 1.15896</strain>
    </source>
</reference>
<protein>
    <recommendedName>
        <fullName evidence="6">tRNA(Ile)-lysidine synthase</fullName>
        <ecNumber evidence="6">6.3.4.19</ecNumber>
    </recommendedName>
    <alternativeName>
        <fullName evidence="6">tRNA(Ile)-2-lysyl-cytidine synthase</fullName>
    </alternativeName>
    <alternativeName>
        <fullName evidence="6">tRNA(Ile)-lysidine synthetase</fullName>
    </alternativeName>
</protein>
<evidence type="ECO:0000313" key="8">
    <source>
        <dbReference type="EMBL" id="GGA57871.1"/>
    </source>
</evidence>
<accession>A0A916W0G7</accession>
<dbReference type="GO" id="GO:0005737">
    <property type="term" value="C:cytoplasm"/>
    <property type="evidence" value="ECO:0007669"/>
    <property type="project" value="UniProtKB-SubCell"/>
</dbReference>
<gene>
    <name evidence="6" type="primary">tilS</name>
    <name evidence="8" type="ORF">GCM10011499_30130</name>
</gene>
<dbReference type="Gene3D" id="3.40.50.620">
    <property type="entry name" value="HUPs"/>
    <property type="match status" value="1"/>
</dbReference>
<evidence type="ECO:0000256" key="6">
    <source>
        <dbReference type="HAMAP-Rule" id="MF_01161"/>
    </source>
</evidence>
<dbReference type="PANTHER" id="PTHR43033">
    <property type="entry name" value="TRNA(ILE)-LYSIDINE SYNTHASE-RELATED"/>
    <property type="match status" value="1"/>
</dbReference>
<dbReference type="GO" id="GO:0005524">
    <property type="term" value="F:ATP binding"/>
    <property type="evidence" value="ECO:0007669"/>
    <property type="project" value="UniProtKB-UniRule"/>
</dbReference>
<comment type="similarity">
    <text evidence="6">Belongs to the tRNA(Ile)-lysidine synthase family.</text>
</comment>
<comment type="function">
    <text evidence="6">Ligates lysine onto the cytidine present at position 34 of the AUA codon-specific tRNA(Ile) that contains the anticodon CAU, in an ATP-dependent manner. Cytidine is converted to lysidine, thus changing the amino acid specificity of the tRNA from methionine to isoleucine.</text>
</comment>
<keyword evidence="2 6" id="KW-0819">tRNA processing</keyword>
<dbReference type="InterPro" id="IPR011063">
    <property type="entry name" value="TilS/TtcA_N"/>
</dbReference>
<feature type="domain" description="tRNA(Ile)-lysidine/2-thiocytidine synthase N-terminal" evidence="7">
    <location>
        <begin position="24"/>
        <end position="203"/>
    </location>
</feature>
<dbReference type="InterPro" id="IPR012795">
    <property type="entry name" value="tRNA_Ile_lys_synt_N"/>
</dbReference>
<dbReference type="NCBIfam" id="TIGR02432">
    <property type="entry name" value="lysidine_TilS_N"/>
    <property type="match status" value="1"/>
</dbReference>
<dbReference type="SUPFAM" id="SSF52402">
    <property type="entry name" value="Adenine nucleotide alpha hydrolases-like"/>
    <property type="match status" value="1"/>
</dbReference>
<evidence type="ECO:0000256" key="5">
    <source>
        <dbReference type="ARBA" id="ARBA00048539"/>
    </source>
</evidence>
<sequence>MLTQDMIVNPAGLFTPVAGEKKLGLAVSGGPDSLALMLLAARWTKSDPTGPQLIVYTVDHRLRPESAAEAEMVEGYAASLGLEARILRWDDPKPEAGIQAAARQVRYRLMGAAMAHDDVNILLTAHHRDDQAETILMRMAHGSGVGGLAGMRRFAEPEGVRVFRPLLDLEAAHLRKAVEAAGWDAATDPSNADSEYERVRWRQAMPGMAGLGLTQERLATLAARMARIDDLAERETSALWASHIRCDAFGVFSVSRSVFDDAHPEVAMRVLSRAIQHGSGRMMRSLGAIEDLAGLLAQPRFARVTLGGAVIEADCNRILVYREVGRMEPASTELRPGQAIVWDQRFRICADRPGLSVAPACDMTRRAFRTILGYEPDVPVAALRAAPQVVSDAGEIQALGTKTLRGGIALAHLALT</sequence>
<name>A0A916W0G7_9HYPH</name>
<comment type="subcellular location">
    <subcellularLocation>
        <location evidence="6">Cytoplasm</location>
    </subcellularLocation>
</comment>
<keyword evidence="4 6" id="KW-0067">ATP-binding</keyword>
<dbReference type="InterPro" id="IPR012094">
    <property type="entry name" value="tRNA_Ile_lys_synt"/>
</dbReference>
<keyword evidence="1 6" id="KW-0436">Ligase</keyword>
<evidence type="ECO:0000259" key="7">
    <source>
        <dbReference type="Pfam" id="PF01171"/>
    </source>
</evidence>
<dbReference type="CDD" id="cd01992">
    <property type="entry name" value="TilS_N"/>
    <property type="match status" value="1"/>
</dbReference>
<dbReference type="PANTHER" id="PTHR43033:SF1">
    <property type="entry name" value="TRNA(ILE)-LYSIDINE SYNTHASE-RELATED"/>
    <property type="match status" value="1"/>
</dbReference>
<dbReference type="EC" id="6.3.4.19" evidence="6"/>
<evidence type="ECO:0000256" key="4">
    <source>
        <dbReference type="ARBA" id="ARBA00022840"/>
    </source>
</evidence>
<dbReference type="GO" id="GO:0032267">
    <property type="term" value="F:tRNA(Ile)-lysidine synthase activity"/>
    <property type="evidence" value="ECO:0007669"/>
    <property type="project" value="UniProtKB-EC"/>
</dbReference>
<dbReference type="InterPro" id="IPR014729">
    <property type="entry name" value="Rossmann-like_a/b/a_fold"/>
</dbReference>
<keyword evidence="6" id="KW-0963">Cytoplasm</keyword>
<organism evidence="8 9">
    <name type="scientific">Pelagibacterium lentulum</name>
    <dbReference type="NCBI Taxonomy" id="2029865"/>
    <lineage>
        <taxon>Bacteria</taxon>
        <taxon>Pseudomonadati</taxon>
        <taxon>Pseudomonadota</taxon>
        <taxon>Alphaproteobacteria</taxon>
        <taxon>Hyphomicrobiales</taxon>
        <taxon>Devosiaceae</taxon>
        <taxon>Pelagibacterium</taxon>
    </lineage>
</organism>
<evidence type="ECO:0000313" key="9">
    <source>
        <dbReference type="Proteomes" id="UP000596977"/>
    </source>
</evidence>
<evidence type="ECO:0000256" key="3">
    <source>
        <dbReference type="ARBA" id="ARBA00022741"/>
    </source>
</evidence>
<comment type="catalytic activity">
    <reaction evidence="5 6">
        <text>cytidine(34) in tRNA(Ile2) + L-lysine + ATP = lysidine(34) in tRNA(Ile2) + AMP + diphosphate + H(+)</text>
        <dbReference type="Rhea" id="RHEA:43744"/>
        <dbReference type="Rhea" id="RHEA-COMP:10625"/>
        <dbReference type="Rhea" id="RHEA-COMP:10670"/>
        <dbReference type="ChEBI" id="CHEBI:15378"/>
        <dbReference type="ChEBI" id="CHEBI:30616"/>
        <dbReference type="ChEBI" id="CHEBI:32551"/>
        <dbReference type="ChEBI" id="CHEBI:33019"/>
        <dbReference type="ChEBI" id="CHEBI:82748"/>
        <dbReference type="ChEBI" id="CHEBI:83665"/>
        <dbReference type="ChEBI" id="CHEBI:456215"/>
        <dbReference type="EC" id="6.3.4.19"/>
    </reaction>
</comment>
<evidence type="ECO:0000256" key="2">
    <source>
        <dbReference type="ARBA" id="ARBA00022694"/>
    </source>
</evidence>
<dbReference type="HAMAP" id="MF_01161">
    <property type="entry name" value="tRNA_Ile_lys_synt"/>
    <property type="match status" value="1"/>
</dbReference>
<dbReference type="Proteomes" id="UP000596977">
    <property type="component" value="Unassembled WGS sequence"/>
</dbReference>
<comment type="caution">
    <text evidence="8">The sequence shown here is derived from an EMBL/GenBank/DDBJ whole genome shotgun (WGS) entry which is preliminary data.</text>
</comment>
<dbReference type="Pfam" id="PF01171">
    <property type="entry name" value="ATP_bind_3"/>
    <property type="match status" value="1"/>
</dbReference>
<dbReference type="EMBL" id="BMKB01000005">
    <property type="protein sequence ID" value="GGA57871.1"/>
    <property type="molecule type" value="Genomic_DNA"/>
</dbReference>
<keyword evidence="3 6" id="KW-0547">Nucleotide-binding</keyword>
<evidence type="ECO:0000256" key="1">
    <source>
        <dbReference type="ARBA" id="ARBA00022598"/>
    </source>
</evidence>
<comment type="domain">
    <text evidence="6">The N-terminal region contains the highly conserved SGGXDS motif, predicted to be a P-loop motif involved in ATP binding.</text>
</comment>
<feature type="binding site" evidence="6">
    <location>
        <begin position="28"/>
        <end position="33"/>
    </location>
    <ligand>
        <name>ATP</name>
        <dbReference type="ChEBI" id="CHEBI:30616"/>
    </ligand>
</feature>
<proteinExistence type="inferred from homology"/>